<feature type="transmembrane region" description="Helical" evidence="6">
    <location>
        <begin position="292"/>
        <end position="320"/>
    </location>
</feature>
<evidence type="ECO:0000313" key="8">
    <source>
        <dbReference type="Proteomes" id="UP000176826"/>
    </source>
</evidence>
<evidence type="ECO:0000256" key="3">
    <source>
        <dbReference type="ARBA" id="ARBA00022692"/>
    </source>
</evidence>
<dbReference type="InterPro" id="IPR001046">
    <property type="entry name" value="NRAMP_fam"/>
</dbReference>
<gene>
    <name evidence="7" type="ORF">A3F97_00370</name>
</gene>
<proteinExistence type="predicted"/>
<feature type="transmembrane region" description="Helical" evidence="6">
    <location>
        <begin position="340"/>
        <end position="358"/>
    </location>
</feature>
<evidence type="ECO:0000256" key="5">
    <source>
        <dbReference type="ARBA" id="ARBA00023136"/>
    </source>
</evidence>
<keyword evidence="4 6" id="KW-1133">Transmembrane helix</keyword>
<keyword evidence="5 6" id="KW-0472">Membrane</keyword>
<keyword evidence="3 6" id="KW-0812">Transmembrane</keyword>
<feature type="transmembrane region" description="Helical" evidence="6">
    <location>
        <begin position="47"/>
        <end position="76"/>
    </location>
</feature>
<dbReference type="GO" id="GO:0034755">
    <property type="term" value="P:iron ion transmembrane transport"/>
    <property type="evidence" value="ECO:0007669"/>
    <property type="project" value="TreeGrafter"/>
</dbReference>
<dbReference type="GO" id="GO:0005886">
    <property type="term" value="C:plasma membrane"/>
    <property type="evidence" value="ECO:0007669"/>
    <property type="project" value="TreeGrafter"/>
</dbReference>
<dbReference type="EMBL" id="MFVT01000028">
    <property type="protein sequence ID" value="OGJ03217.1"/>
    <property type="molecule type" value="Genomic_DNA"/>
</dbReference>
<organism evidence="7 8">
    <name type="scientific">Candidatus Nomurabacteria bacterium RIFCSPLOWO2_12_FULL_41_10</name>
    <dbReference type="NCBI Taxonomy" id="1801795"/>
    <lineage>
        <taxon>Bacteria</taxon>
        <taxon>Candidatus Nomuraibacteriota</taxon>
    </lineage>
</organism>
<feature type="transmembrane region" description="Helical" evidence="6">
    <location>
        <begin position="364"/>
        <end position="384"/>
    </location>
</feature>
<feature type="transmembrane region" description="Helical" evidence="6">
    <location>
        <begin position="249"/>
        <end position="272"/>
    </location>
</feature>
<dbReference type="AlphaFoldDB" id="A0A1F6YA46"/>
<protein>
    <submittedName>
        <fullName evidence="7">Iron transporter</fullName>
    </submittedName>
</protein>
<feature type="transmembrane region" description="Helical" evidence="6">
    <location>
        <begin position="150"/>
        <end position="170"/>
    </location>
</feature>
<evidence type="ECO:0000256" key="4">
    <source>
        <dbReference type="ARBA" id="ARBA00022989"/>
    </source>
</evidence>
<dbReference type="GO" id="GO:0015086">
    <property type="term" value="F:cadmium ion transmembrane transporter activity"/>
    <property type="evidence" value="ECO:0007669"/>
    <property type="project" value="TreeGrafter"/>
</dbReference>
<feature type="transmembrane region" description="Helical" evidence="6">
    <location>
        <begin position="118"/>
        <end position="138"/>
    </location>
</feature>
<comment type="caution">
    <text evidence="7">The sequence shown here is derived from an EMBL/GenBank/DDBJ whole genome shotgun (WGS) entry which is preliminary data.</text>
</comment>
<feature type="transmembrane region" description="Helical" evidence="6">
    <location>
        <begin position="88"/>
        <end position="106"/>
    </location>
</feature>
<evidence type="ECO:0000313" key="7">
    <source>
        <dbReference type="EMBL" id="OGJ03217.1"/>
    </source>
</evidence>
<sequence length="426" mass="46418">MAEEKPVKAAAEYWKTLGPGLVTGAADDDPSGIATYSQMGASQGFGLIWLSLFSFPLMGVVQEMCARIGLVTGVGLAANIRKHYSRKILYLCTALLLFANVFNIGADLGAMAKGTQLIFPAVPFAFLIFLFAGFSLFLQIFISYKRYAKYLKYLTFVLFAYVISTFSVKINWMEVLRNTVIPSLYFSKDAIILVCAALGTTISPYLFFWQSSQEVEEEILKGEKTEEMRRANNSQEDIRKMRTDVWSGMFVSNLIMFFIIAACAATLFANGITNIATASDAAIALRPFAGDFAFALFALGILGTGLLAIPVLAGSASYAISESFGWKTGLYRKLKQATSFYGVIIVAMALGIILNFVGLDPIKALIYSAVLNGIISPFMIFLIIRLSGDESVMGSFKNKRAGNIFGWLTFILISLVGIGTVAALLL</sequence>
<dbReference type="PANTHER" id="PTHR11706">
    <property type="entry name" value="SOLUTE CARRIER PROTEIN FAMILY 11 MEMBER"/>
    <property type="match status" value="1"/>
</dbReference>
<name>A0A1F6YA46_9BACT</name>
<dbReference type="GO" id="GO:0005384">
    <property type="term" value="F:manganese ion transmembrane transporter activity"/>
    <property type="evidence" value="ECO:0007669"/>
    <property type="project" value="TreeGrafter"/>
</dbReference>
<feature type="transmembrane region" description="Helical" evidence="6">
    <location>
        <begin position="190"/>
        <end position="209"/>
    </location>
</feature>
<evidence type="ECO:0000256" key="2">
    <source>
        <dbReference type="ARBA" id="ARBA00022448"/>
    </source>
</evidence>
<dbReference type="Proteomes" id="UP000176826">
    <property type="component" value="Unassembled WGS sequence"/>
</dbReference>
<dbReference type="PANTHER" id="PTHR11706:SF33">
    <property type="entry name" value="NATURAL RESISTANCE-ASSOCIATED MACROPHAGE PROTEIN 2"/>
    <property type="match status" value="1"/>
</dbReference>
<comment type="subcellular location">
    <subcellularLocation>
        <location evidence="1">Membrane</location>
        <topology evidence="1">Multi-pass membrane protein</topology>
    </subcellularLocation>
</comment>
<dbReference type="Pfam" id="PF01566">
    <property type="entry name" value="Nramp"/>
    <property type="match status" value="1"/>
</dbReference>
<evidence type="ECO:0000256" key="1">
    <source>
        <dbReference type="ARBA" id="ARBA00004141"/>
    </source>
</evidence>
<accession>A0A1F6YA46</accession>
<evidence type="ECO:0000256" key="6">
    <source>
        <dbReference type="SAM" id="Phobius"/>
    </source>
</evidence>
<feature type="transmembrane region" description="Helical" evidence="6">
    <location>
        <begin position="404"/>
        <end position="425"/>
    </location>
</feature>
<reference evidence="7 8" key="1">
    <citation type="journal article" date="2016" name="Nat. Commun.">
        <title>Thousands of microbial genomes shed light on interconnected biogeochemical processes in an aquifer system.</title>
        <authorList>
            <person name="Anantharaman K."/>
            <person name="Brown C.T."/>
            <person name="Hug L.A."/>
            <person name="Sharon I."/>
            <person name="Castelle C.J."/>
            <person name="Probst A.J."/>
            <person name="Thomas B.C."/>
            <person name="Singh A."/>
            <person name="Wilkins M.J."/>
            <person name="Karaoz U."/>
            <person name="Brodie E.L."/>
            <person name="Williams K.H."/>
            <person name="Hubbard S.S."/>
            <person name="Banfield J.F."/>
        </authorList>
    </citation>
    <scope>NUCLEOTIDE SEQUENCE [LARGE SCALE GENOMIC DNA]</scope>
</reference>
<keyword evidence="2" id="KW-0813">Transport</keyword>